<dbReference type="RefSeq" id="WP_078926969.1">
    <property type="nucleotide sequence ID" value="NZ_FUXB01000013.1"/>
</dbReference>
<reference evidence="2" key="1">
    <citation type="submission" date="2017-02" db="EMBL/GenBank/DDBJ databases">
        <authorList>
            <person name="Varghese N."/>
            <person name="Submissions S."/>
        </authorList>
    </citation>
    <scope>NUCLEOTIDE SEQUENCE [LARGE SCALE GENOMIC DNA]</scope>
    <source>
        <strain evidence="2">DSM 19608</strain>
    </source>
</reference>
<dbReference type="OrthoDB" id="9180944at2"/>
<accession>A0A1T4RF92</accession>
<dbReference type="Proteomes" id="UP000190834">
    <property type="component" value="Unassembled WGS sequence"/>
</dbReference>
<sequence>MLVRKVSKDLASAEARRNWLAYWQHFSRESQVFCAEIHCLIPSSQAVLVKHDKNEDDVFVIPLCQCHSNNLEGMLEIGDTTEVIPFHYTL</sequence>
<evidence type="ECO:0000313" key="1">
    <source>
        <dbReference type="EMBL" id="SKA14672.1"/>
    </source>
</evidence>
<dbReference type="EMBL" id="FUXB01000013">
    <property type="protein sequence ID" value="SKA14672.1"/>
    <property type="molecule type" value="Genomic_DNA"/>
</dbReference>
<gene>
    <name evidence="1" type="ORF">SAMN02745782_02610</name>
</gene>
<organism evidence="1 2">
    <name type="scientific">Vibrio cincinnatiensis DSM 19608</name>
    <dbReference type="NCBI Taxonomy" id="1123491"/>
    <lineage>
        <taxon>Bacteria</taxon>
        <taxon>Pseudomonadati</taxon>
        <taxon>Pseudomonadota</taxon>
        <taxon>Gammaproteobacteria</taxon>
        <taxon>Vibrionales</taxon>
        <taxon>Vibrionaceae</taxon>
        <taxon>Vibrio</taxon>
    </lineage>
</organism>
<dbReference type="AlphaFoldDB" id="A0A1T4RF92"/>
<dbReference type="GeneID" id="70584795"/>
<protein>
    <submittedName>
        <fullName evidence="1">Uncharacterized protein</fullName>
    </submittedName>
</protein>
<name>A0A1T4RF92_VIBCI</name>
<evidence type="ECO:0000313" key="2">
    <source>
        <dbReference type="Proteomes" id="UP000190834"/>
    </source>
</evidence>
<keyword evidence="2" id="KW-1185">Reference proteome</keyword>
<proteinExistence type="predicted"/>